<dbReference type="Proteomes" id="UP000799444">
    <property type="component" value="Unassembled WGS sequence"/>
</dbReference>
<dbReference type="PANTHER" id="PTHR38567:SF1">
    <property type="entry name" value="DUF4291 DOMAIN-CONTAINING PROTEIN"/>
    <property type="match status" value="1"/>
</dbReference>
<dbReference type="AlphaFoldDB" id="A0A9P4R3K9"/>
<comment type="caution">
    <text evidence="1">The sequence shown here is derived from an EMBL/GenBank/DDBJ whole genome shotgun (WGS) entry which is preliminary data.</text>
</comment>
<dbReference type="OrthoDB" id="413653at2759"/>
<dbReference type="InterPro" id="IPR025633">
    <property type="entry name" value="DUF4291"/>
</dbReference>
<sequence>MQPPFRQIRAQYDEKTITVYQAYNAEIASAAVQHQRLDASPAFKTTRMTWIKPSWAWVLYRSGYSYKDINQSHVLAIRMTHDAFKSLLHRARLTHGQEHRHAKGIGKIKQDDVRVQWDPERSLRLGKLEYRSIQIGIPAAFVPEWVDGIVEIEDVTARARELKTVLDKDEEKTLGLKDLIDRELAPKETEFVVDQDLRRILEMEVHPDQE</sequence>
<dbReference type="EMBL" id="ML996111">
    <property type="protein sequence ID" value="KAF2738114.1"/>
    <property type="molecule type" value="Genomic_DNA"/>
</dbReference>
<gene>
    <name evidence="1" type="ORF">EJ04DRAFT_541532</name>
</gene>
<proteinExistence type="predicted"/>
<dbReference type="Pfam" id="PF14124">
    <property type="entry name" value="DUF4291"/>
    <property type="match status" value="1"/>
</dbReference>
<keyword evidence="2" id="KW-1185">Reference proteome</keyword>
<organism evidence="1 2">
    <name type="scientific">Polyplosphaeria fusca</name>
    <dbReference type="NCBI Taxonomy" id="682080"/>
    <lineage>
        <taxon>Eukaryota</taxon>
        <taxon>Fungi</taxon>
        <taxon>Dikarya</taxon>
        <taxon>Ascomycota</taxon>
        <taxon>Pezizomycotina</taxon>
        <taxon>Dothideomycetes</taxon>
        <taxon>Pleosporomycetidae</taxon>
        <taxon>Pleosporales</taxon>
        <taxon>Tetraplosphaeriaceae</taxon>
        <taxon>Polyplosphaeria</taxon>
    </lineage>
</organism>
<dbReference type="PANTHER" id="PTHR38567">
    <property type="entry name" value="DUF4291 DOMAIN-CONTAINING PROTEIN"/>
    <property type="match status" value="1"/>
</dbReference>
<accession>A0A9P4R3K9</accession>
<evidence type="ECO:0000313" key="2">
    <source>
        <dbReference type="Proteomes" id="UP000799444"/>
    </source>
</evidence>
<protein>
    <recommendedName>
        <fullName evidence="3">ATP-dependent RNA helicase DHX8</fullName>
    </recommendedName>
</protein>
<evidence type="ECO:0008006" key="3">
    <source>
        <dbReference type="Google" id="ProtNLM"/>
    </source>
</evidence>
<evidence type="ECO:0000313" key="1">
    <source>
        <dbReference type="EMBL" id="KAF2738114.1"/>
    </source>
</evidence>
<name>A0A9P4R3K9_9PLEO</name>
<reference evidence="1" key="1">
    <citation type="journal article" date="2020" name="Stud. Mycol.">
        <title>101 Dothideomycetes genomes: a test case for predicting lifestyles and emergence of pathogens.</title>
        <authorList>
            <person name="Haridas S."/>
            <person name="Albert R."/>
            <person name="Binder M."/>
            <person name="Bloem J."/>
            <person name="Labutti K."/>
            <person name="Salamov A."/>
            <person name="Andreopoulos B."/>
            <person name="Baker S."/>
            <person name="Barry K."/>
            <person name="Bills G."/>
            <person name="Bluhm B."/>
            <person name="Cannon C."/>
            <person name="Castanera R."/>
            <person name="Culley D."/>
            <person name="Daum C."/>
            <person name="Ezra D."/>
            <person name="Gonzalez J."/>
            <person name="Henrissat B."/>
            <person name="Kuo A."/>
            <person name="Liang C."/>
            <person name="Lipzen A."/>
            <person name="Lutzoni F."/>
            <person name="Magnuson J."/>
            <person name="Mondo S."/>
            <person name="Nolan M."/>
            <person name="Ohm R."/>
            <person name="Pangilinan J."/>
            <person name="Park H.-J."/>
            <person name="Ramirez L."/>
            <person name="Alfaro M."/>
            <person name="Sun H."/>
            <person name="Tritt A."/>
            <person name="Yoshinaga Y."/>
            <person name="Zwiers L.-H."/>
            <person name="Turgeon B."/>
            <person name="Goodwin S."/>
            <person name="Spatafora J."/>
            <person name="Crous P."/>
            <person name="Grigoriev I."/>
        </authorList>
    </citation>
    <scope>NUCLEOTIDE SEQUENCE</scope>
    <source>
        <strain evidence="1">CBS 125425</strain>
    </source>
</reference>